<evidence type="ECO:0000313" key="2">
    <source>
        <dbReference type="EMBL" id="KAF2435895.1"/>
    </source>
</evidence>
<sequence length="182" mass="20875">MSYVTHHPWVFGAVHRATSLTRPSRASWSDYTLESLSLFFDARSTFDFVQSTFIPFSSLYYHMIPTFVFFFACIHIAHIVYPYHSIYYHCMASVGWVRILVEGREGIPRGALGPEALRGAFHIFSVCLRHRITMRGRSFEHSFKSVSLFSSSRQPWPHAAAFPLIVKFYLNTPINVSAECLG</sequence>
<keyword evidence="1" id="KW-0812">Transmembrane</keyword>
<name>A0A9P4P0E6_9PEZI</name>
<keyword evidence="1" id="KW-0472">Membrane</keyword>
<dbReference type="AlphaFoldDB" id="A0A9P4P0E6"/>
<feature type="transmembrane region" description="Helical" evidence="1">
    <location>
        <begin position="59"/>
        <end position="81"/>
    </location>
</feature>
<organism evidence="2 3">
    <name type="scientific">Tothia fuscella</name>
    <dbReference type="NCBI Taxonomy" id="1048955"/>
    <lineage>
        <taxon>Eukaryota</taxon>
        <taxon>Fungi</taxon>
        <taxon>Dikarya</taxon>
        <taxon>Ascomycota</taxon>
        <taxon>Pezizomycotina</taxon>
        <taxon>Dothideomycetes</taxon>
        <taxon>Pleosporomycetidae</taxon>
        <taxon>Venturiales</taxon>
        <taxon>Cylindrosympodiaceae</taxon>
        <taxon>Tothia</taxon>
    </lineage>
</organism>
<reference evidence="2" key="1">
    <citation type="journal article" date="2020" name="Stud. Mycol.">
        <title>101 Dothideomycetes genomes: a test case for predicting lifestyles and emergence of pathogens.</title>
        <authorList>
            <person name="Haridas S."/>
            <person name="Albert R."/>
            <person name="Binder M."/>
            <person name="Bloem J."/>
            <person name="Labutti K."/>
            <person name="Salamov A."/>
            <person name="Andreopoulos B."/>
            <person name="Baker S."/>
            <person name="Barry K."/>
            <person name="Bills G."/>
            <person name="Bluhm B."/>
            <person name="Cannon C."/>
            <person name="Castanera R."/>
            <person name="Culley D."/>
            <person name="Daum C."/>
            <person name="Ezra D."/>
            <person name="Gonzalez J."/>
            <person name="Henrissat B."/>
            <person name="Kuo A."/>
            <person name="Liang C."/>
            <person name="Lipzen A."/>
            <person name="Lutzoni F."/>
            <person name="Magnuson J."/>
            <person name="Mondo S."/>
            <person name="Nolan M."/>
            <person name="Ohm R."/>
            <person name="Pangilinan J."/>
            <person name="Park H.-J."/>
            <person name="Ramirez L."/>
            <person name="Alfaro M."/>
            <person name="Sun H."/>
            <person name="Tritt A."/>
            <person name="Yoshinaga Y."/>
            <person name="Zwiers L.-H."/>
            <person name="Turgeon B."/>
            <person name="Goodwin S."/>
            <person name="Spatafora J."/>
            <person name="Crous P."/>
            <person name="Grigoriev I."/>
        </authorList>
    </citation>
    <scope>NUCLEOTIDE SEQUENCE</scope>
    <source>
        <strain evidence="2">CBS 130266</strain>
    </source>
</reference>
<protein>
    <submittedName>
        <fullName evidence="2">Uncharacterized protein</fullName>
    </submittedName>
</protein>
<keyword evidence="3" id="KW-1185">Reference proteome</keyword>
<dbReference type="Proteomes" id="UP000800235">
    <property type="component" value="Unassembled WGS sequence"/>
</dbReference>
<evidence type="ECO:0000313" key="3">
    <source>
        <dbReference type="Proteomes" id="UP000800235"/>
    </source>
</evidence>
<comment type="caution">
    <text evidence="2">The sequence shown here is derived from an EMBL/GenBank/DDBJ whole genome shotgun (WGS) entry which is preliminary data.</text>
</comment>
<evidence type="ECO:0000256" key="1">
    <source>
        <dbReference type="SAM" id="Phobius"/>
    </source>
</evidence>
<gene>
    <name evidence="2" type="ORF">EJ08DRAFT_293842</name>
</gene>
<keyword evidence="1" id="KW-1133">Transmembrane helix</keyword>
<dbReference type="EMBL" id="MU007012">
    <property type="protein sequence ID" value="KAF2435895.1"/>
    <property type="molecule type" value="Genomic_DNA"/>
</dbReference>
<accession>A0A9P4P0E6</accession>
<proteinExistence type="predicted"/>